<accession>A0ABS1GBK1</accession>
<keyword evidence="1" id="KW-1133">Transmembrane helix</keyword>
<gene>
    <name evidence="3" type="ORF">IBE52_04435</name>
</gene>
<dbReference type="SMART" id="SM00047">
    <property type="entry name" value="LYZ2"/>
    <property type="match status" value="1"/>
</dbReference>
<dbReference type="EMBL" id="JACTSG010000003">
    <property type="protein sequence ID" value="MBK2302155.1"/>
    <property type="molecule type" value="Genomic_DNA"/>
</dbReference>
<feature type="transmembrane region" description="Helical" evidence="1">
    <location>
        <begin position="20"/>
        <end position="40"/>
    </location>
</feature>
<keyword evidence="1" id="KW-0812">Transmembrane</keyword>
<protein>
    <submittedName>
        <fullName evidence="3">Glucosaminidase domain-containing protein</fullName>
    </submittedName>
</protein>
<keyword evidence="4" id="KW-1185">Reference proteome</keyword>
<proteinExistence type="predicted"/>
<dbReference type="InterPro" id="IPR053195">
    <property type="entry name" value="Bax-like"/>
</dbReference>
<comment type="caution">
    <text evidence="3">The sequence shown here is derived from an EMBL/GenBank/DDBJ whole genome shotgun (WGS) entry which is preliminary data.</text>
</comment>
<name>A0ABS1GBK1_9GAMM</name>
<reference evidence="3 4" key="1">
    <citation type="submission" date="2020-08" db="EMBL/GenBank/DDBJ databases">
        <title>Comparative genomics of Francisella species.</title>
        <authorList>
            <person name="Sahl J."/>
            <person name="Sjodin A."/>
            <person name="Wagner D."/>
            <person name="Forsman M."/>
        </authorList>
    </citation>
    <scope>NUCLEOTIDE SEQUENCE [LARGE SCALE GENOMIC DNA]</scope>
    <source>
        <strain evidence="3 4">F1093</strain>
    </source>
</reference>
<keyword evidence="1" id="KW-0472">Membrane</keyword>
<dbReference type="Proteomes" id="UP000760407">
    <property type="component" value="Unassembled WGS sequence"/>
</dbReference>
<evidence type="ECO:0000313" key="4">
    <source>
        <dbReference type="Proteomes" id="UP000760407"/>
    </source>
</evidence>
<dbReference type="PANTHER" id="PTHR40572">
    <property type="entry name" value="PROTEIN BAX"/>
    <property type="match status" value="1"/>
</dbReference>
<organism evidence="3 4">
    <name type="scientific">Francisella philomiragia</name>
    <dbReference type="NCBI Taxonomy" id="28110"/>
    <lineage>
        <taxon>Bacteria</taxon>
        <taxon>Pseudomonadati</taxon>
        <taxon>Pseudomonadota</taxon>
        <taxon>Gammaproteobacteria</taxon>
        <taxon>Thiotrichales</taxon>
        <taxon>Francisellaceae</taxon>
        <taxon>Francisella</taxon>
    </lineage>
</organism>
<dbReference type="Gene3D" id="1.10.530.10">
    <property type="match status" value="1"/>
</dbReference>
<sequence length="278" mass="32297">MTTMKKIITIMNKVDKKLSLKYFVGVFIVLISAAILSPIGNSKHEKMNYFLESRAPFIVKKPNFSEIKDFKERKKIFIEYMLSAIQKANNEICLQREQIHKLQKDLAKNNALSSRQLNKLDLYLKYYKIDSSDDITDEINYLDVKAERIPTSFVLAQAALESGWGTSRFSKDYNNYFGLHCFYEGCGVKAESANVYLETFNSAAESVLGYYYRLNTGSKFKDFRIIRNKINNNQLPEQYLLNTLENYSALDGDDYKNRLISVIEHNNLTQYDSIKYCK</sequence>
<evidence type="ECO:0000259" key="2">
    <source>
        <dbReference type="SMART" id="SM00047"/>
    </source>
</evidence>
<dbReference type="RefSeq" id="WP_200151587.1">
    <property type="nucleotide sequence ID" value="NZ_JACTRU010000009.1"/>
</dbReference>
<evidence type="ECO:0000313" key="3">
    <source>
        <dbReference type="EMBL" id="MBK2302155.1"/>
    </source>
</evidence>
<dbReference type="Pfam" id="PF01832">
    <property type="entry name" value="Glucosaminidase"/>
    <property type="match status" value="1"/>
</dbReference>
<dbReference type="PANTHER" id="PTHR40572:SF1">
    <property type="entry name" value="PROTEIN BAX"/>
    <property type="match status" value="1"/>
</dbReference>
<dbReference type="InterPro" id="IPR002901">
    <property type="entry name" value="MGlyc_endo_b_GlcNAc-like_dom"/>
</dbReference>
<evidence type="ECO:0000256" key="1">
    <source>
        <dbReference type="SAM" id="Phobius"/>
    </source>
</evidence>
<feature type="domain" description="Mannosyl-glycoprotein endo-beta-N-acetylglucosamidase-like" evidence="2">
    <location>
        <begin position="128"/>
        <end position="272"/>
    </location>
</feature>